<evidence type="ECO:0000313" key="2">
    <source>
        <dbReference type="EMBL" id="MCP9201319.1"/>
    </source>
</evidence>
<dbReference type="Gene3D" id="2.120.10.30">
    <property type="entry name" value="TolB, C-terminal domain"/>
    <property type="match status" value="2"/>
</dbReference>
<evidence type="ECO:0008006" key="4">
    <source>
        <dbReference type="Google" id="ProtNLM"/>
    </source>
</evidence>
<dbReference type="PANTHER" id="PTHR36842">
    <property type="entry name" value="PROTEIN TOLB HOMOLOG"/>
    <property type="match status" value="1"/>
</dbReference>
<dbReference type="Proteomes" id="UP001155280">
    <property type="component" value="Unassembled WGS sequence"/>
</dbReference>
<accession>A0A9X2KZY5</accession>
<dbReference type="SUPFAM" id="SSF101908">
    <property type="entry name" value="Putative isomerase YbhE"/>
    <property type="match status" value="1"/>
</dbReference>
<gene>
    <name evidence="2" type="ORF">MKO06_15525</name>
</gene>
<reference evidence="2" key="1">
    <citation type="submission" date="2022-07" db="EMBL/GenBank/DDBJ databases">
        <title>Gramela sediminis sp. nov., isolated from deep-sea sediment of the Indian Ocean.</title>
        <authorList>
            <person name="Shi H."/>
        </authorList>
    </citation>
    <scope>NUCLEOTIDE SEQUENCE</scope>
    <source>
        <strain evidence="2">GC03-9</strain>
    </source>
</reference>
<proteinExistence type="inferred from homology"/>
<comment type="caution">
    <text evidence="2">The sequence shown here is derived from an EMBL/GenBank/DDBJ whole genome shotgun (WGS) entry which is preliminary data.</text>
</comment>
<protein>
    <recommendedName>
        <fullName evidence="4">WD40 repeat protein</fullName>
    </recommendedName>
</protein>
<organism evidence="2 3">
    <name type="scientific">Christiangramia oceanisediminis</name>
    <dbReference type="NCBI Taxonomy" id="2920386"/>
    <lineage>
        <taxon>Bacteria</taxon>
        <taxon>Pseudomonadati</taxon>
        <taxon>Bacteroidota</taxon>
        <taxon>Flavobacteriia</taxon>
        <taxon>Flavobacteriales</taxon>
        <taxon>Flavobacteriaceae</taxon>
        <taxon>Christiangramia</taxon>
    </lineage>
</organism>
<evidence type="ECO:0000313" key="3">
    <source>
        <dbReference type="Proteomes" id="UP001155280"/>
    </source>
</evidence>
<dbReference type="EMBL" id="JANCNS010000003">
    <property type="protein sequence ID" value="MCP9201319.1"/>
    <property type="molecule type" value="Genomic_DNA"/>
</dbReference>
<dbReference type="PANTHER" id="PTHR36842:SF1">
    <property type="entry name" value="PROTEIN TOLB"/>
    <property type="match status" value="1"/>
</dbReference>
<dbReference type="RefSeq" id="WP_241552184.1">
    <property type="nucleotide sequence ID" value="NZ_JANCNS010000003.1"/>
</dbReference>
<name>A0A9X2KZY5_9FLAO</name>
<dbReference type="SUPFAM" id="SSF69304">
    <property type="entry name" value="Tricorn protease N-terminal domain"/>
    <property type="match status" value="1"/>
</dbReference>
<keyword evidence="3" id="KW-1185">Reference proteome</keyword>
<dbReference type="InterPro" id="IPR011042">
    <property type="entry name" value="6-blade_b-propeller_TolB-like"/>
</dbReference>
<comment type="similarity">
    <text evidence="1">Belongs to the TolB family.</text>
</comment>
<dbReference type="InterPro" id="IPR011659">
    <property type="entry name" value="WD40"/>
</dbReference>
<dbReference type="Pfam" id="PF07676">
    <property type="entry name" value="PD40"/>
    <property type="match status" value="1"/>
</dbReference>
<dbReference type="AlphaFoldDB" id="A0A9X2KZY5"/>
<sequence length="449" mass="51606">MDIDVSPRDNSIVFNLLGKLFLMDAEGGNPQQLTFGMQWDSHPVFSPDGSKIAFISDRSGADNLYVMDLDGKNVKPITHHNQYESKSSVEWLTSGNALRDSDSIYNLEGEFSRKTRGWTKGSILDDRGYVIYDDYLRSFDLETNSIDTVIRLNGNKSTQAVISSDGNYLAFVNLSTRRGMSNSKYVIQNYLNVYDLKGKALLFKKVIGRHLEFIPRFSFDKNNENIIIGYGGKIHRINVKSQQDTIIPFAANIQVEAAPLVYNQNRLSTDSLELRYMRYPQLNNSKRKLYFSTQARIYEYDFESGKNMQLIDADHGQFFPKLIKKGEEIIYSSWDNNEKGFIWCYNLRKKELDTILNKTGLYKHLDVSEDGKYIAFIEGARNYQRNMESFTDGILKVLDRDEGKIIMPLTAPIPFRNRLTIDGEWIFHIVKVPGGKQLVKTNFKRTLGE</sequence>
<evidence type="ECO:0000256" key="1">
    <source>
        <dbReference type="ARBA" id="ARBA00009820"/>
    </source>
</evidence>